<dbReference type="EMBL" id="FJOG01000053">
    <property type="protein sequence ID" value="CZR68275.1"/>
    <property type="molecule type" value="Genomic_DNA"/>
</dbReference>
<feature type="region of interest" description="Disordered" evidence="6">
    <location>
        <begin position="1"/>
        <end position="22"/>
    </location>
</feature>
<dbReference type="Pfam" id="PF00172">
    <property type="entry name" value="Zn_clus"/>
    <property type="match status" value="1"/>
</dbReference>
<dbReference type="PROSITE" id="PS00463">
    <property type="entry name" value="ZN2_CY6_FUNGAL_1"/>
    <property type="match status" value="1"/>
</dbReference>
<evidence type="ECO:0000256" key="3">
    <source>
        <dbReference type="ARBA" id="ARBA00023125"/>
    </source>
</evidence>
<dbReference type="CDD" id="cd12148">
    <property type="entry name" value="fungal_TF_MHR"/>
    <property type="match status" value="1"/>
</dbReference>
<dbReference type="OrthoDB" id="4060227at2759"/>
<evidence type="ECO:0000256" key="1">
    <source>
        <dbReference type="ARBA" id="ARBA00004123"/>
    </source>
</evidence>
<proteinExistence type="predicted"/>
<evidence type="ECO:0000256" key="5">
    <source>
        <dbReference type="ARBA" id="ARBA00023242"/>
    </source>
</evidence>
<gene>
    <name evidence="8" type="ORF">PAC_18174</name>
</gene>
<evidence type="ECO:0000313" key="8">
    <source>
        <dbReference type="EMBL" id="CZR68275.1"/>
    </source>
</evidence>
<evidence type="ECO:0000256" key="4">
    <source>
        <dbReference type="ARBA" id="ARBA00023163"/>
    </source>
</evidence>
<dbReference type="GO" id="GO:0005634">
    <property type="term" value="C:nucleus"/>
    <property type="evidence" value="ECO:0007669"/>
    <property type="project" value="UniProtKB-SubCell"/>
</dbReference>
<dbReference type="GO" id="GO:0000976">
    <property type="term" value="F:transcription cis-regulatory region binding"/>
    <property type="evidence" value="ECO:0007669"/>
    <property type="project" value="TreeGrafter"/>
</dbReference>
<feature type="compositionally biased region" description="Low complexity" evidence="6">
    <location>
        <begin position="116"/>
        <end position="127"/>
    </location>
</feature>
<evidence type="ECO:0000256" key="2">
    <source>
        <dbReference type="ARBA" id="ARBA00023015"/>
    </source>
</evidence>
<dbReference type="AlphaFoldDB" id="A0A1L7XTE4"/>
<keyword evidence="5" id="KW-0539">Nucleus</keyword>
<keyword evidence="2" id="KW-0805">Transcription regulation</keyword>
<dbReference type="Proteomes" id="UP000184330">
    <property type="component" value="Unassembled WGS sequence"/>
</dbReference>
<evidence type="ECO:0000313" key="9">
    <source>
        <dbReference type="Proteomes" id="UP000184330"/>
    </source>
</evidence>
<name>A0A1L7XTE4_9HELO</name>
<dbReference type="InterPro" id="IPR036864">
    <property type="entry name" value="Zn2-C6_fun-type_DNA-bd_sf"/>
</dbReference>
<dbReference type="PANTHER" id="PTHR31845">
    <property type="entry name" value="FINGER DOMAIN PROTEIN, PUTATIVE-RELATED"/>
    <property type="match status" value="1"/>
</dbReference>
<feature type="domain" description="Zn(2)-C6 fungal-type" evidence="7">
    <location>
        <begin position="33"/>
        <end position="65"/>
    </location>
</feature>
<reference evidence="8 9" key="1">
    <citation type="submission" date="2016-03" db="EMBL/GenBank/DDBJ databases">
        <authorList>
            <person name="Ploux O."/>
        </authorList>
    </citation>
    <scope>NUCLEOTIDE SEQUENCE [LARGE SCALE GENOMIC DNA]</scope>
    <source>
        <strain evidence="8 9">UAMH 11012</strain>
    </source>
</reference>
<dbReference type="PANTHER" id="PTHR31845:SF17">
    <property type="entry name" value="ZN(II)2CYS6 TRANSCRIPTION FACTOR (EUROFUNG)"/>
    <property type="match status" value="1"/>
</dbReference>
<dbReference type="InterPro" id="IPR051089">
    <property type="entry name" value="prtT"/>
</dbReference>
<evidence type="ECO:0000256" key="6">
    <source>
        <dbReference type="SAM" id="MobiDB-lite"/>
    </source>
</evidence>
<protein>
    <recommendedName>
        <fullName evidence="7">Zn(2)-C6 fungal-type domain-containing protein</fullName>
    </recommendedName>
</protein>
<dbReference type="Gene3D" id="4.10.240.10">
    <property type="entry name" value="Zn(2)-C6 fungal-type DNA-binding domain"/>
    <property type="match status" value="1"/>
</dbReference>
<organism evidence="8 9">
    <name type="scientific">Phialocephala subalpina</name>
    <dbReference type="NCBI Taxonomy" id="576137"/>
    <lineage>
        <taxon>Eukaryota</taxon>
        <taxon>Fungi</taxon>
        <taxon>Dikarya</taxon>
        <taxon>Ascomycota</taxon>
        <taxon>Pezizomycotina</taxon>
        <taxon>Leotiomycetes</taxon>
        <taxon>Helotiales</taxon>
        <taxon>Mollisiaceae</taxon>
        <taxon>Phialocephala</taxon>
        <taxon>Phialocephala fortinii species complex</taxon>
    </lineage>
</organism>
<dbReference type="SMART" id="SM00066">
    <property type="entry name" value="GAL4"/>
    <property type="match status" value="1"/>
</dbReference>
<dbReference type="GO" id="GO:0000981">
    <property type="term" value="F:DNA-binding transcription factor activity, RNA polymerase II-specific"/>
    <property type="evidence" value="ECO:0007669"/>
    <property type="project" value="InterPro"/>
</dbReference>
<keyword evidence="9" id="KW-1185">Reference proteome</keyword>
<dbReference type="InterPro" id="IPR001138">
    <property type="entry name" value="Zn2Cys6_DnaBD"/>
</dbReference>
<comment type="subcellular location">
    <subcellularLocation>
        <location evidence="1">Nucleus</location>
    </subcellularLocation>
</comment>
<sequence length="656" mass="73526">MDHQASPAPQHLNAFREEYGDPRPPEISRKITACVSCRKHKVKCDLQNAGVPCTRCKKRGLSCAVKKSLQMLLEDDATWKDRIDAEVGRLASGMARLAEHLSLPELLDDPEDRQSTPRTATASASAPDNSTSPLRDEVMGGSGESWNDNAIDDHGPAAIPASVVSEVTKHSPSARAPGRTKSQPDMIHRGILRADQAEMLFNYYISKHDNYVYSVLEEGSTFTTTRSRSPLLLAAICAVASLHLTSSDIPYERCYEEFLHLSTSHAFSSRNNMDDIRALCIGAFWLSDISWILISNAVRMATELQLHQAYRGAISGDKKAYVAARLYYLVHVCDHQFSIAYGRPPLTGEYEAALAADQFLSCKFVVEDDYRLISQVKHWSITSNVFRTFGTDIQQQIPDGMIRQLQRFNLDLDSCRLERGTRFKQHKHIGNYPRKGVGLHYHFAKLYLCSHAFRGISTNSAGMSEMSLDIREIADNAVLSATSILRSINSDREFQSFMSDLPLYFDTMIAFASVFLFRITTSYSYAIHVDVPEILRLLGQSVRVLQEITSEITSKIRPEHLLARITAGLKQILSKFEEARQHGTENAVVSGHATTGMNVELPDTMNMLPDQFDWTSGAALDGFSMGNYDFLSDHQMTNGFEMWPTDYSQQQDSNIY</sequence>
<keyword evidence="3" id="KW-0238">DNA-binding</keyword>
<dbReference type="GO" id="GO:0008270">
    <property type="term" value="F:zinc ion binding"/>
    <property type="evidence" value="ECO:0007669"/>
    <property type="project" value="InterPro"/>
</dbReference>
<dbReference type="SUPFAM" id="SSF57701">
    <property type="entry name" value="Zn2/Cys6 DNA-binding domain"/>
    <property type="match status" value="1"/>
</dbReference>
<feature type="region of interest" description="Disordered" evidence="6">
    <location>
        <begin position="102"/>
        <end position="152"/>
    </location>
</feature>
<keyword evidence="4" id="KW-0804">Transcription</keyword>
<dbReference type="PROSITE" id="PS50048">
    <property type="entry name" value="ZN2_CY6_FUNGAL_2"/>
    <property type="match status" value="1"/>
</dbReference>
<dbReference type="CDD" id="cd00067">
    <property type="entry name" value="GAL4"/>
    <property type="match status" value="1"/>
</dbReference>
<accession>A0A1L7XTE4</accession>
<evidence type="ECO:0000259" key="7">
    <source>
        <dbReference type="PROSITE" id="PS50048"/>
    </source>
</evidence>